<dbReference type="Proteomes" id="UP000885660">
    <property type="component" value="Unassembled WGS sequence"/>
</dbReference>
<dbReference type="InterPro" id="IPR004838">
    <property type="entry name" value="NHTrfase_class1_PyrdxlP-BS"/>
</dbReference>
<evidence type="ECO:0000256" key="1">
    <source>
        <dbReference type="ARBA" id="ARBA00001933"/>
    </source>
</evidence>
<dbReference type="PANTHER" id="PTHR42832:SF3">
    <property type="entry name" value="L-GLUTAMINE--4-(METHYLSULFANYL)-2-OXOBUTANOATE AMINOTRANSFERASE"/>
    <property type="match status" value="1"/>
</dbReference>
<dbReference type="GO" id="GO:0010285">
    <property type="term" value="F:L,L-diaminopimelate aminotransferase activity"/>
    <property type="evidence" value="ECO:0007669"/>
    <property type="project" value="InterPro"/>
</dbReference>
<dbReference type="InterPro" id="IPR015422">
    <property type="entry name" value="PyrdxlP-dep_Trfase_small"/>
</dbReference>
<evidence type="ECO:0000313" key="6">
    <source>
        <dbReference type="EMBL" id="HDN85175.1"/>
    </source>
</evidence>
<keyword evidence="2 4" id="KW-0032">Aminotransferase</keyword>
<dbReference type="InterPro" id="IPR015424">
    <property type="entry name" value="PyrdxlP-dep_Trfase"/>
</dbReference>
<gene>
    <name evidence="6" type="ORF">ENG47_05430</name>
</gene>
<evidence type="ECO:0000256" key="4">
    <source>
        <dbReference type="RuleBase" id="RU000481"/>
    </source>
</evidence>
<keyword evidence="3 4" id="KW-0808">Transferase</keyword>
<comment type="cofactor">
    <cofactor evidence="1 4">
        <name>pyridoxal 5'-phosphate</name>
        <dbReference type="ChEBI" id="CHEBI:597326"/>
    </cofactor>
</comment>
<comment type="caution">
    <text evidence="6">The sequence shown here is derived from an EMBL/GenBank/DDBJ whole genome shotgun (WGS) entry which is preliminary data.</text>
</comment>
<dbReference type="Gene3D" id="3.40.640.10">
    <property type="entry name" value="Type I PLP-dependent aspartate aminotransferase-like (Major domain)"/>
    <property type="match status" value="1"/>
</dbReference>
<dbReference type="InterPro" id="IPR004839">
    <property type="entry name" value="Aminotransferase_I/II_large"/>
</dbReference>
<dbReference type="EMBL" id="DRBC01000330">
    <property type="protein sequence ID" value="HDN85175.1"/>
    <property type="molecule type" value="Genomic_DNA"/>
</dbReference>
<dbReference type="EC" id="2.6.1.-" evidence="4"/>
<dbReference type="SUPFAM" id="SSF53383">
    <property type="entry name" value="PLP-dependent transferases"/>
    <property type="match status" value="1"/>
</dbReference>
<dbReference type="Pfam" id="PF00155">
    <property type="entry name" value="Aminotran_1_2"/>
    <property type="match status" value="1"/>
</dbReference>
<dbReference type="InterPro" id="IPR015421">
    <property type="entry name" value="PyrdxlP-dep_Trfase_major"/>
</dbReference>
<reference evidence="6" key="1">
    <citation type="journal article" date="2020" name="mSystems">
        <title>Genome- and Community-Level Interaction Insights into Carbon Utilization and Element Cycling Functions of Hydrothermarchaeota in Hydrothermal Sediment.</title>
        <authorList>
            <person name="Zhou Z."/>
            <person name="Liu Y."/>
            <person name="Xu W."/>
            <person name="Pan J."/>
            <person name="Luo Z.H."/>
            <person name="Li M."/>
        </authorList>
    </citation>
    <scope>NUCLEOTIDE SEQUENCE [LARGE SCALE GENOMIC DNA]</scope>
    <source>
        <strain evidence="6">HyVt-219</strain>
    </source>
</reference>
<name>A0A7V0N016_UNCAE</name>
<dbReference type="NCBIfam" id="NF006756">
    <property type="entry name" value="PRK09276.1"/>
    <property type="match status" value="1"/>
</dbReference>
<dbReference type="GO" id="GO:0009089">
    <property type="term" value="P:lysine biosynthetic process via diaminopimelate"/>
    <property type="evidence" value="ECO:0007669"/>
    <property type="project" value="InterPro"/>
</dbReference>
<dbReference type="PANTHER" id="PTHR42832">
    <property type="entry name" value="AMINO ACID AMINOTRANSFERASE"/>
    <property type="match status" value="1"/>
</dbReference>
<sequence>MKFQDGAFKKAERLTKLPPYLFAQLDETKRKLKEKGKEIIDLSIGDPDIPTPEPVIYRLIEASKNPVNHRYPSYEGLLSFREEVRKWYLNRFGVSLDPDGEILTLIGSKEGIAHISLGLLNPGDIALIPEPAYPVYQAGVIFANARPYYISLKEDRGFLPSLEEIDPEVASRAKLMWINYPNNPTGAIVKDDFFQKVVRFAKKFNIIVCHDLAYSEISYDGYKAPSLLQVEGAKEIGVEFHSLSKSFSMTGWRIGFVVGNRELINILRQVKTNVDSGVFQAVQEAGIEALKLGEKLTEKIKNIYRKRRDLFVEGLRKLGWKVNMPLATFYLWIRIPGGKSSIEFTQYLLEECGIMVTPGVGFGPSGEGYIRIALTVNEEKLKEALNRLEKIRVK</sequence>
<dbReference type="AlphaFoldDB" id="A0A7V0N016"/>
<evidence type="ECO:0000259" key="5">
    <source>
        <dbReference type="Pfam" id="PF00155"/>
    </source>
</evidence>
<accession>A0A7V0N016</accession>
<dbReference type="NCBIfam" id="TIGR03540">
    <property type="entry name" value="DapC_direct"/>
    <property type="match status" value="1"/>
</dbReference>
<dbReference type="GO" id="GO:0030170">
    <property type="term" value="F:pyridoxal phosphate binding"/>
    <property type="evidence" value="ECO:0007669"/>
    <property type="project" value="InterPro"/>
</dbReference>
<dbReference type="Gene3D" id="3.90.1150.10">
    <property type="entry name" value="Aspartate Aminotransferase, domain 1"/>
    <property type="match status" value="1"/>
</dbReference>
<dbReference type="InterPro" id="IPR050881">
    <property type="entry name" value="LL-DAP_aminotransferase"/>
</dbReference>
<evidence type="ECO:0000256" key="3">
    <source>
        <dbReference type="ARBA" id="ARBA00022679"/>
    </source>
</evidence>
<feature type="domain" description="Aminotransferase class I/classII large" evidence="5">
    <location>
        <begin position="38"/>
        <end position="388"/>
    </location>
</feature>
<protein>
    <recommendedName>
        <fullName evidence="4">Aminotransferase</fullName>
        <ecNumber evidence="4">2.6.1.-</ecNumber>
    </recommendedName>
</protein>
<organism evidence="6">
    <name type="scientific">Aerophobetes bacterium</name>
    <dbReference type="NCBI Taxonomy" id="2030807"/>
    <lineage>
        <taxon>Bacteria</taxon>
        <taxon>Candidatus Aerophobota</taxon>
    </lineage>
</organism>
<dbReference type="PROSITE" id="PS00105">
    <property type="entry name" value="AA_TRANSFER_CLASS_1"/>
    <property type="match status" value="1"/>
</dbReference>
<evidence type="ECO:0000256" key="2">
    <source>
        <dbReference type="ARBA" id="ARBA00022576"/>
    </source>
</evidence>
<dbReference type="InterPro" id="IPR019881">
    <property type="entry name" value="DAP-NH2Trfase_DapL_Desulfo"/>
</dbReference>
<proteinExistence type="inferred from homology"/>
<dbReference type="CDD" id="cd00609">
    <property type="entry name" value="AAT_like"/>
    <property type="match status" value="1"/>
</dbReference>
<comment type="similarity">
    <text evidence="4">Belongs to the class-I pyridoxal-phosphate-dependent aminotransferase family.</text>
</comment>